<evidence type="ECO:0000313" key="3">
    <source>
        <dbReference type="Proteomes" id="UP000220922"/>
    </source>
</evidence>
<accession>A0A2H3KX48</accession>
<proteinExistence type="predicted"/>
<gene>
    <name evidence="2" type="ORF">A9Q02_11190</name>
</gene>
<feature type="transmembrane region" description="Helical" evidence="1">
    <location>
        <begin position="192"/>
        <end position="211"/>
    </location>
</feature>
<keyword evidence="1" id="KW-0472">Membrane</keyword>
<dbReference type="Proteomes" id="UP000220922">
    <property type="component" value="Unassembled WGS sequence"/>
</dbReference>
<evidence type="ECO:0000256" key="1">
    <source>
        <dbReference type="SAM" id="Phobius"/>
    </source>
</evidence>
<dbReference type="EMBL" id="LYXE01000062">
    <property type="protein sequence ID" value="PDV99990.1"/>
    <property type="molecule type" value="Genomic_DNA"/>
</dbReference>
<sequence>MIYLYLMIIIPSNYIFETRIKCDPTLKPKPLTSPAHLQFAPGLAVWFAGIPADFAIKANDAGDGFGGMRALRPALGDYAPQGVLRSTDCLRALRPAPNPRVGCSAGGLAINRLLAGAAPRTQPKGGLLRRGSCDQQTACGRCAPHPAQGGLLRRGLWGTTDCLRALRPAPRPGGAAPWTPAKGRCPFRNPKFGAVLAFLGGGACLVAIAMAGGVFQLSAFSFQLSLLLLAMAGSNLRARHA</sequence>
<protein>
    <submittedName>
        <fullName evidence="2">Uncharacterized protein</fullName>
    </submittedName>
</protein>
<keyword evidence="1" id="KW-0812">Transmembrane</keyword>
<feature type="transmembrane region" description="Helical" evidence="1">
    <location>
        <begin position="217"/>
        <end position="236"/>
    </location>
</feature>
<comment type="caution">
    <text evidence="2">The sequence shown here is derived from an EMBL/GenBank/DDBJ whole genome shotgun (WGS) entry which is preliminary data.</text>
</comment>
<organism evidence="2 3">
    <name type="scientific">Candidatus Chloroploca asiatica</name>
    <dbReference type="NCBI Taxonomy" id="1506545"/>
    <lineage>
        <taxon>Bacteria</taxon>
        <taxon>Bacillati</taxon>
        <taxon>Chloroflexota</taxon>
        <taxon>Chloroflexia</taxon>
        <taxon>Chloroflexales</taxon>
        <taxon>Chloroflexineae</taxon>
        <taxon>Oscillochloridaceae</taxon>
        <taxon>Candidatus Chloroploca</taxon>
    </lineage>
</organism>
<reference evidence="2 3" key="1">
    <citation type="submission" date="2016-05" db="EMBL/GenBank/DDBJ databases">
        <authorList>
            <person name="Lavstsen T."/>
            <person name="Jespersen J.S."/>
        </authorList>
    </citation>
    <scope>NUCLEOTIDE SEQUENCE [LARGE SCALE GENOMIC DNA]</scope>
    <source>
        <strain evidence="2 3">B7-9</strain>
    </source>
</reference>
<keyword evidence="3" id="KW-1185">Reference proteome</keyword>
<name>A0A2H3KX48_9CHLR</name>
<evidence type="ECO:0000313" key="2">
    <source>
        <dbReference type="EMBL" id="PDV99990.1"/>
    </source>
</evidence>
<dbReference type="AlphaFoldDB" id="A0A2H3KX48"/>
<keyword evidence="1" id="KW-1133">Transmembrane helix</keyword>